<feature type="transmembrane region" description="Helical" evidence="2">
    <location>
        <begin position="239"/>
        <end position="259"/>
    </location>
</feature>
<feature type="compositionally biased region" description="Acidic residues" evidence="1">
    <location>
        <begin position="171"/>
        <end position="187"/>
    </location>
</feature>
<dbReference type="AlphaFoldDB" id="K0YD31"/>
<name>K0YD31_9CORY</name>
<dbReference type="STRING" id="29321.AAV33_04410"/>
<dbReference type="EMBL" id="AHAE01000076">
    <property type="protein sequence ID" value="EJZ81432.1"/>
    <property type="molecule type" value="Genomic_DNA"/>
</dbReference>
<feature type="transmembrane region" description="Helical" evidence="2">
    <location>
        <begin position="271"/>
        <end position="290"/>
    </location>
</feature>
<dbReference type="OrthoDB" id="4428184at2"/>
<feature type="compositionally biased region" description="Acidic residues" evidence="1">
    <location>
        <begin position="136"/>
        <end position="154"/>
    </location>
</feature>
<proteinExistence type="predicted"/>
<sequence length="317" mass="33375">MSDDKQLTVAELLAKSGKSEGSSSRSRRRRRAEDGGVSVAELTGSLRAVDKKPAESRHSSRPIDEENPDQPAAPAGHERAESPEPEAEQRPDEAAEREPAQAEPAELRDEPQAGAAEREAEPEAEEPAAPTPAGDEQTEADEPEDAAAPSEDETAVIPAVPADAEGAAGEAPEDEAQQEPAEEEPRVEDEPADRSPEDTETGVMPAVDAPAPERRRGQRPASPEADTDDKDDQPAGGPWGALLLTVAFVAVAVAVFFGFEQLWQTDLHNAIIASLGLVVSAGFVAVVHFLRTSRDGVAMLLAGVVGLAATFLPLVFV</sequence>
<evidence type="ECO:0000313" key="3">
    <source>
        <dbReference type="EMBL" id="EJZ81432.1"/>
    </source>
</evidence>
<dbReference type="eggNOG" id="ENOG50348T2">
    <property type="taxonomic scope" value="Bacteria"/>
</dbReference>
<feature type="compositionally biased region" description="Basic and acidic residues" evidence="1">
    <location>
        <begin position="76"/>
        <end position="121"/>
    </location>
</feature>
<evidence type="ECO:0000313" key="4">
    <source>
        <dbReference type="Proteomes" id="UP000006078"/>
    </source>
</evidence>
<feature type="region of interest" description="Disordered" evidence="1">
    <location>
        <begin position="13"/>
        <end position="236"/>
    </location>
</feature>
<keyword evidence="4" id="KW-1185">Reference proteome</keyword>
<feature type="compositionally biased region" description="Low complexity" evidence="1">
    <location>
        <begin position="14"/>
        <end position="24"/>
    </location>
</feature>
<feature type="transmembrane region" description="Helical" evidence="2">
    <location>
        <begin position="297"/>
        <end position="316"/>
    </location>
</feature>
<dbReference type="RefSeq" id="WP_004601509.1">
    <property type="nucleotide sequence ID" value="NZ_JH815195.1"/>
</dbReference>
<keyword evidence="2" id="KW-0812">Transmembrane</keyword>
<evidence type="ECO:0000256" key="2">
    <source>
        <dbReference type="SAM" id="Phobius"/>
    </source>
</evidence>
<keyword evidence="2" id="KW-0472">Membrane</keyword>
<dbReference type="HOGENOM" id="CLU_048085_0_0_11"/>
<comment type="caution">
    <text evidence="3">The sequence shown here is derived from an EMBL/GenBank/DDBJ whole genome shotgun (WGS) entry which is preliminary data.</text>
</comment>
<keyword evidence="2" id="KW-1133">Transmembrane helix</keyword>
<organism evidence="3 4">
    <name type="scientific">Corynebacterium otitidis ATCC 51513</name>
    <dbReference type="NCBI Taxonomy" id="883169"/>
    <lineage>
        <taxon>Bacteria</taxon>
        <taxon>Bacillati</taxon>
        <taxon>Actinomycetota</taxon>
        <taxon>Actinomycetes</taxon>
        <taxon>Mycobacteriales</taxon>
        <taxon>Corynebacteriaceae</taxon>
        <taxon>Corynebacterium</taxon>
    </lineage>
</organism>
<protein>
    <submittedName>
        <fullName evidence="3">Uncharacterized protein</fullName>
    </submittedName>
</protein>
<dbReference type="PATRIC" id="fig|883169.3.peg.1559"/>
<feature type="compositionally biased region" description="Basic and acidic residues" evidence="1">
    <location>
        <begin position="48"/>
        <end position="64"/>
    </location>
</feature>
<gene>
    <name evidence="3" type="ORF">HMPREF9719_01619</name>
</gene>
<feature type="compositionally biased region" description="Basic and acidic residues" evidence="1">
    <location>
        <begin position="188"/>
        <end position="197"/>
    </location>
</feature>
<reference evidence="3 4" key="1">
    <citation type="submission" date="2012-08" db="EMBL/GenBank/DDBJ databases">
        <title>The Genome Sequence of Turicella otitidis ATCC 51513.</title>
        <authorList>
            <consortium name="The Broad Institute Genome Sequencing Platform"/>
            <person name="Earl A."/>
            <person name="Ward D."/>
            <person name="Feldgarden M."/>
            <person name="Gevers D."/>
            <person name="Huys G."/>
            <person name="Walker B."/>
            <person name="Young S.K."/>
            <person name="Zeng Q."/>
            <person name="Gargeya S."/>
            <person name="Fitzgerald M."/>
            <person name="Haas B."/>
            <person name="Abouelleil A."/>
            <person name="Alvarado L."/>
            <person name="Arachchi H.M."/>
            <person name="Berlin A.M."/>
            <person name="Chapman S.B."/>
            <person name="Goldberg J."/>
            <person name="Griggs A."/>
            <person name="Gujja S."/>
            <person name="Hansen M."/>
            <person name="Howarth C."/>
            <person name="Imamovic A."/>
            <person name="Larimer J."/>
            <person name="McCowen C."/>
            <person name="Montmayeur A."/>
            <person name="Murphy C."/>
            <person name="Neiman D."/>
            <person name="Pearson M."/>
            <person name="Priest M."/>
            <person name="Roberts A."/>
            <person name="Saif S."/>
            <person name="Shea T."/>
            <person name="Sisk P."/>
            <person name="Sykes S."/>
            <person name="Wortman J."/>
            <person name="Nusbaum C."/>
            <person name="Birren B."/>
        </authorList>
    </citation>
    <scope>NUCLEOTIDE SEQUENCE [LARGE SCALE GENOMIC DNA]</scope>
    <source>
        <strain evidence="3 4">ATCC 51513</strain>
    </source>
</reference>
<evidence type="ECO:0000256" key="1">
    <source>
        <dbReference type="SAM" id="MobiDB-lite"/>
    </source>
</evidence>
<accession>K0YD31</accession>
<feature type="compositionally biased region" description="Low complexity" evidence="1">
    <location>
        <begin position="158"/>
        <end position="170"/>
    </location>
</feature>
<dbReference type="Proteomes" id="UP000006078">
    <property type="component" value="Unassembled WGS sequence"/>
</dbReference>